<dbReference type="EMBL" id="CP179264">
    <property type="protein sequence ID" value="XOU13263.1"/>
    <property type="molecule type" value="Genomic_DNA"/>
</dbReference>
<accession>A0ACD5G640</accession>
<keyword evidence="1" id="KW-0614">Plasmid</keyword>
<proteinExistence type="predicted"/>
<dbReference type="Proteomes" id="UP001305787">
    <property type="component" value="Plasmid lp28-7"/>
</dbReference>
<sequence>MYKEPYYFFTKKDFSNENFYNKGVSLIDMFIVYGTGFSTNSDKLSIDYSKDELLAKLKYLAYLEEENYCSKYVVEKDGNRYCRLKEIQEFFINLLILMKII</sequence>
<organism evidence="1 2">
    <name type="scientific">Borrelia andersonii</name>
    <name type="common">Borreliella andersonii</name>
    <dbReference type="NCBI Taxonomy" id="42109"/>
    <lineage>
        <taxon>Bacteria</taxon>
        <taxon>Pseudomonadati</taxon>
        <taxon>Spirochaetota</taxon>
        <taxon>Spirochaetia</taxon>
        <taxon>Spirochaetales</taxon>
        <taxon>Borreliaceae</taxon>
        <taxon>Borreliella</taxon>
    </lineage>
</organism>
<geneLocation type="plasmid" evidence="1 2">
    <name>lp28-7</name>
</geneLocation>
<reference evidence="1" key="1">
    <citation type="submission" date="2024-11" db="EMBL/GenBank/DDBJ databases">
        <title>Sequencing of Borrelia variable plasmids from multiple Borrelia sensu lato isolates.</title>
        <authorList>
            <person name="Mongodin E.F."/>
            <person name="Rudenko N."/>
            <person name="Fraser C.M."/>
            <person name="Schutzer S."/>
            <person name="Luft B."/>
            <person name="Morgan R."/>
            <person name="Casjens S."/>
            <person name="Qiu W."/>
        </authorList>
    </citation>
    <scope>NUCLEOTIDE SEQUENCE</scope>
    <source>
        <strain evidence="1">21038</strain>
    </source>
</reference>
<gene>
    <name evidence="1" type="ORF">QIA45_05100</name>
</gene>
<evidence type="ECO:0000313" key="1">
    <source>
        <dbReference type="EMBL" id="XOU13263.1"/>
    </source>
</evidence>
<protein>
    <submittedName>
        <fullName evidence="1">Uncharacterized protein</fullName>
    </submittedName>
</protein>
<name>A0ACD5G640_BORAD</name>
<evidence type="ECO:0000313" key="2">
    <source>
        <dbReference type="Proteomes" id="UP001305787"/>
    </source>
</evidence>
<keyword evidence="2" id="KW-1185">Reference proteome</keyword>